<feature type="region of interest" description="Disordered" evidence="2">
    <location>
        <begin position="475"/>
        <end position="500"/>
    </location>
</feature>
<name>U5D8U6_AMBTC</name>
<evidence type="ECO:0000313" key="4">
    <source>
        <dbReference type="Proteomes" id="UP000017836"/>
    </source>
</evidence>
<dbReference type="GO" id="GO:0000785">
    <property type="term" value="C:chromatin"/>
    <property type="evidence" value="ECO:0000318"/>
    <property type="project" value="GO_Central"/>
</dbReference>
<dbReference type="GO" id="GO:0000796">
    <property type="term" value="C:condensin complex"/>
    <property type="evidence" value="ECO:0000318"/>
    <property type="project" value="GO_Central"/>
</dbReference>
<dbReference type="GO" id="GO:0000793">
    <property type="term" value="C:condensed chromosome"/>
    <property type="evidence" value="ECO:0000318"/>
    <property type="project" value="GO_Central"/>
</dbReference>
<accession>U5D8U6</accession>
<dbReference type="GO" id="GO:0003682">
    <property type="term" value="F:chromatin binding"/>
    <property type="evidence" value="ECO:0000318"/>
    <property type="project" value="GO_Central"/>
</dbReference>
<proteinExistence type="predicted"/>
<dbReference type="HOGENOM" id="CLU_480088_0_0_1"/>
<sequence length="568" mass="63049">MKGQGEPETPKVRMIHFLGFALSPNVISISSFPAVASSASRLASPQHWHTDGASSDKLTIDHNIDTLIRCFRKSHISYFQLRRIMIDMESSNKSHEVIKRAKSMLATEWDYELAALIEADAKSDEVIARLEVQLSKHDALQTEVVEGAAQSVRKWVEEKEAALNAAQKHVATLCNFLKEAQCEIDKARSEASRAQEEELRAQAKVDDLSHYLRETQEEASRATAEVKEAHCQREAAQKEALRAKTKVKEMGFQILATQKDSSKAQAKIKEMGFQIEEAQAKEQRALAMVKQVTKVAQVEASRAQAEIQEAHRQIEGARAKASAMQIKVEGAQCETKAAHAEALRAKSEVKKAQSETEAIRAELLRAQSEVKEAHCEMEVAQADALRAQAEVKEALCRIEKMQDEASRAQDEVDRLRRELKNAKSQAMWVSCIDHISLIAEHKGQNSALCHALACSEGRLGTHSKSRILSMSETQQAILSSPTHNSEEEGPSSSVPSSETQVVDHSVAILPESMPHLLYDQGYSQDIRMEAFFPKSIPHVFEHYGDSQGIALEDISSESSSLGKRKRAN</sequence>
<reference evidence="4" key="1">
    <citation type="journal article" date="2013" name="Science">
        <title>The Amborella genome and the evolution of flowering plants.</title>
        <authorList>
            <consortium name="Amborella Genome Project"/>
        </authorList>
    </citation>
    <scope>NUCLEOTIDE SEQUENCE [LARGE SCALE GENOMIC DNA]</scope>
</reference>
<protein>
    <submittedName>
        <fullName evidence="3">Uncharacterized protein</fullName>
    </submittedName>
</protein>
<dbReference type="Gramene" id="ERN17852">
    <property type="protein sequence ID" value="ERN17852"/>
    <property type="gene ID" value="AMTR_s00047p00203700"/>
</dbReference>
<dbReference type="Proteomes" id="UP000017836">
    <property type="component" value="Unassembled WGS sequence"/>
</dbReference>
<organism evidence="3 4">
    <name type="scientific">Amborella trichopoda</name>
    <dbReference type="NCBI Taxonomy" id="13333"/>
    <lineage>
        <taxon>Eukaryota</taxon>
        <taxon>Viridiplantae</taxon>
        <taxon>Streptophyta</taxon>
        <taxon>Embryophyta</taxon>
        <taxon>Tracheophyta</taxon>
        <taxon>Spermatophyta</taxon>
        <taxon>Magnoliopsida</taxon>
        <taxon>Amborellales</taxon>
        <taxon>Amborellaceae</taxon>
        <taxon>Amborella</taxon>
    </lineage>
</organism>
<keyword evidence="1" id="KW-0175">Coiled coil</keyword>
<dbReference type="EMBL" id="KI392311">
    <property type="protein sequence ID" value="ERN17852.1"/>
    <property type="molecule type" value="Genomic_DNA"/>
</dbReference>
<evidence type="ECO:0000313" key="3">
    <source>
        <dbReference type="EMBL" id="ERN17852.1"/>
    </source>
</evidence>
<dbReference type="AlphaFoldDB" id="U5D8U6"/>
<feature type="coiled-coil region" evidence="1">
    <location>
        <begin position="293"/>
        <end position="425"/>
    </location>
</feature>
<gene>
    <name evidence="3" type="ORF">AMTR_s00047p00203700</name>
</gene>
<dbReference type="GO" id="GO:0007076">
    <property type="term" value="P:mitotic chromosome condensation"/>
    <property type="evidence" value="ECO:0000318"/>
    <property type="project" value="GO_Central"/>
</dbReference>
<evidence type="ECO:0000256" key="1">
    <source>
        <dbReference type="SAM" id="Coils"/>
    </source>
</evidence>
<feature type="coiled-coil region" evidence="1">
    <location>
        <begin position="177"/>
        <end position="246"/>
    </location>
</feature>
<evidence type="ECO:0000256" key="2">
    <source>
        <dbReference type="SAM" id="MobiDB-lite"/>
    </source>
</evidence>
<keyword evidence="4" id="KW-1185">Reference proteome</keyword>